<evidence type="ECO:0000313" key="2">
    <source>
        <dbReference type="EMBL" id="RWU13402.1"/>
    </source>
</evidence>
<dbReference type="RefSeq" id="WP_128356747.1">
    <property type="nucleotide sequence ID" value="NZ_JABJUV010000068.1"/>
</dbReference>
<evidence type="ECO:0000256" key="1">
    <source>
        <dbReference type="SAM" id="MobiDB-lite"/>
    </source>
</evidence>
<sequence length="94" mass="11507">MDDIYWKKKSFFSRSSFGKEGEKRRRRIIERSREKGSRGEKNKREEAGEIIHSSLFLFPKIEIKWDDFKEKRGKKRRKKSQKSGEDERVYFKCK</sequence>
<evidence type="ECO:0000313" key="3">
    <source>
        <dbReference type="Proteomes" id="UP000286434"/>
    </source>
</evidence>
<dbReference type="Proteomes" id="UP000286434">
    <property type="component" value="Unassembled WGS sequence"/>
</dbReference>
<reference evidence="2 3" key="1">
    <citation type="submission" date="2019-01" db="EMBL/GenBank/DDBJ databases">
        <title>Anoxybacillus flavithermus in powdered infant formula.</title>
        <authorList>
            <person name="Rhee M.S."/>
            <person name="Choi I.-G."/>
            <person name="Cho T.J."/>
            <person name="Park B."/>
        </authorList>
    </citation>
    <scope>NUCLEOTIDE SEQUENCE [LARGE SCALE GENOMIC DNA]</scope>
    <source>
        <strain evidence="2 3">FHS-PPAM212</strain>
    </source>
</reference>
<name>A0AAX2A363_9BACL</name>
<feature type="compositionally biased region" description="Basic residues" evidence="1">
    <location>
        <begin position="71"/>
        <end position="81"/>
    </location>
</feature>
<feature type="compositionally biased region" description="Basic and acidic residues" evidence="1">
    <location>
        <begin position="82"/>
        <end position="94"/>
    </location>
</feature>
<organism evidence="2 3">
    <name type="scientific">Anoxybacillus flavithermus</name>
    <dbReference type="NCBI Taxonomy" id="33934"/>
    <lineage>
        <taxon>Bacteria</taxon>
        <taxon>Bacillati</taxon>
        <taxon>Bacillota</taxon>
        <taxon>Bacilli</taxon>
        <taxon>Bacillales</taxon>
        <taxon>Anoxybacillaceae</taxon>
        <taxon>Anoxybacillus</taxon>
    </lineage>
</organism>
<feature type="region of interest" description="Disordered" evidence="1">
    <location>
        <begin position="70"/>
        <end position="94"/>
    </location>
</feature>
<comment type="caution">
    <text evidence="2">The sequence shown here is derived from an EMBL/GenBank/DDBJ whole genome shotgun (WGS) entry which is preliminary data.</text>
</comment>
<accession>A0AAX2A363</accession>
<gene>
    <name evidence="2" type="ORF">EA138_07720</name>
</gene>
<feature type="region of interest" description="Disordered" evidence="1">
    <location>
        <begin position="17"/>
        <end position="45"/>
    </location>
</feature>
<proteinExistence type="predicted"/>
<dbReference type="EMBL" id="SBBW01000024">
    <property type="protein sequence ID" value="RWU13402.1"/>
    <property type="molecule type" value="Genomic_DNA"/>
</dbReference>
<protein>
    <submittedName>
        <fullName evidence="2">Uncharacterized protein</fullName>
    </submittedName>
</protein>
<dbReference type="AlphaFoldDB" id="A0AAX2A363"/>